<comment type="caution">
    <text evidence="1">The sequence shown here is derived from an EMBL/GenBank/DDBJ whole genome shotgun (WGS) entry which is preliminary data.</text>
</comment>
<evidence type="ECO:0008006" key="3">
    <source>
        <dbReference type="Google" id="ProtNLM"/>
    </source>
</evidence>
<evidence type="ECO:0000313" key="2">
    <source>
        <dbReference type="Proteomes" id="UP000192257"/>
    </source>
</evidence>
<keyword evidence="2" id="KW-1185">Reference proteome</keyword>
<gene>
    <name evidence="1" type="ORF">TM35_000281260</name>
</gene>
<dbReference type="EMBL" id="NBCO01000028">
    <property type="protein sequence ID" value="ORC86410.1"/>
    <property type="molecule type" value="Genomic_DNA"/>
</dbReference>
<dbReference type="RefSeq" id="XP_028880476.1">
    <property type="nucleotide sequence ID" value="XM_029028157.1"/>
</dbReference>
<organism evidence="1 2">
    <name type="scientific">Trypanosoma theileri</name>
    <dbReference type="NCBI Taxonomy" id="67003"/>
    <lineage>
        <taxon>Eukaryota</taxon>
        <taxon>Discoba</taxon>
        <taxon>Euglenozoa</taxon>
        <taxon>Kinetoplastea</taxon>
        <taxon>Metakinetoplastina</taxon>
        <taxon>Trypanosomatida</taxon>
        <taxon>Trypanosomatidae</taxon>
        <taxon>Trypanosoma</taxon>
    </lineage>
</organism>
<sequence>MNSYDILGWSFIEEAVIRDRGYDEERDLAAILKSYFIRRGFVDSLMALNDELVELEGNNNVRKYCVKKKKANGGMPMKKDESPMWNNERSDDNSVNTVVESMKKRKQIQLLCLNEQYEEAAELLPHGSVFKVKLLAMEAMKIARSNQSAALFFLCVKVSPLVVETTDATMAHHIFVNSLAAVSSGVKAAELSIPTPRTIAREVNESLLEKSESNALDILLSWSDWQVLVRKIREGEQKKVNFPFTMKVDKV</sequence>
<dbReference type="Proteomes" id="UP000192257">
    <property type="component" value="Unassembled WGS sequence"/>
</dbReference>
<accession>A0A1X0NQK9</accession>
<name>A0A1X0NQK9_9TRYP</name>
<evidence type="ECO:0000313" key="1">
    <source>
        <dbReference type="EMBL" id="ORC86410.1"/>
    </source>
</evidence>
<dbReference type="VEuPathDB" id="TriTrypDB:TM35_000281260"/>
<reference evidence="1 2" key="1">
    <citation type="submission" date="2017-03" db="EMBL/GenBank/DDBJ databases">
        <title>An alternative strategy for trypanosome survival in the mammalian bloodstream revealed through genome and transcriptome analysis of the ubiquitous bovine parasite Trypanosoma (Megatrypanum) theileri.</title>
        <authorList>
            <person name="Kelly S."/>
            <person name="Ivens A."/>
            <person name="Mott A."/>
            <person name="O'Neill E."/>
            <person name="Emms D."/>
            <person name="Macleod O."/>
            <person name="Voorheis P."/>
            <person name="Matthews J."/>
            <person name="Matthews K."/>
            <person name="Carrington M."/>
        </authorList>
    </citation>
    <scope>NUCLEOTIDE SEQUENCE [LARGE SCALE GENOMIC DNA]</scope>
    <source>
        <strain evidence="1">Edinburgh</strain>
    </source>
</reference>
<proteinExistence type="predicted"/>
<dbReference type="GeneID" id="39987937"/>
<dbReference type="OrthoDB" id="270849at2759"/>
<dbReference type="AlphaFoldDB" id="A0A1X0NQK9"/>
<protein>
    <recommendedName>
        <fullName evidence="3">LisH domain-containing protein</fullName>
    </recommendedName>
</protein>